<dbReference type="OMA" id="PIMDSNT"/>
<name>F9XCE6_ZYMTI</name>
<evidence type="ECO:0000313" key="2">
    <source>
        <dbReference type="EMBL" id="EGP87330.1"/>
    </source>
</evidence>
<feature type="region of interest" description="Disordered" evidence="1">
    <location>
        <begin position="350"/>
        <end position="375"/>
    </location>
</feature>
<dbReference type="GeneID" id="13396782"/>
<dbReference type="Proteomes" id="UP000008062">
    <property type="component" value="Chromosome 5"/>
</dbReference>
<dbReference type="EMBL" id="CM001200">
    <property type="protein sequence ID" value="EGP87330.1"/>
    <property type="molecule type" value="Genomic_DNA"/>
</dbReference>
<accession>F9XCE6</accession>
<dbReference type="eggNOG" id="ENOG502SCKF">
    <property type="taxonomic scope" value="Eukaryota"/>
</dbReference>
<reference evidence="2 3" key="1">
    <citation type="journal article" date="2011" name="PLoS Genet.">
        <title>Finished genome of the fungal wheat pathogen Mycosphaerella graminicola reveals dispensome structure, chromosome plasticity, and stealth pathogenesis.</title>
        <authorList>
            <person name="Goodwin S.B."/>
            <person name="Ben M'barek S."/>
            <person name="Dhillon B."/>
            <person name="Wittenberg A.H.J."/>
            <person name="Crane C.F."/>
            <person name="Hane J.K."/>
            <person name="Foster A.J."/>
            <person name="Van der Lee T.A.J."/>
            <person name="Grimwood J."/>
            <person name="Aerts A."/>
            <person name="Antoniw J."/>
            <person name="Bailey A."/>
            <person name="Bluhm B."/>
            <person name="Bowler J."/>
            <person name="Bristow J."/>
            <person name="van der Burgt A."/>
            <person name="Canto-Canche B."/>
            <person name="Churchill A.C.L."/>
            <person name="Conde-Ferraez L."/>
            <person name="Cools H.J."/>
            <person name="Coutinho P.M."/>
            <person name="Csukai M."/>
            <person name="Dehal P."/>
            <person name="De Wit P."/>
            <person name="Donzelli B."/>
            <person name="van de Geest H.C."/>
            <person name="van Ham R.C.H.J."/>
            <person name="Hammond-Kosack K.E."/>
            <person name="Henrissat B."/>
            <person name="Kilian A."/>
            <person name="Kobayashi A.K."/>
            <person name="Koopmann E."/>
            <person name="Kourmpetis Y."/>
            <person name="Kuzniar A."/>
            <person name="Lindquist E."/>
            <person name="Lombard V."/>
            <person name="Maliepaard C."/>
            <person name="Martins N."/>
            <person name="Mehrabi R."/>
            <person name="Nap J.P.H."/>
            <person name="Ponomarenko A."/>
            <person name="Rudd J.J."/>
            <person name="Salamov A."/>
            <person name="Schmutz J."/>
            <person name="Schouten H.J."/>
            <person name="Shapiro H."/>
            <person name="Stergiopoulos I."/>
            <person name="Torriani S.F.F."/>
            <person name="Tu H."/>
            <person name="de Vries R.P."/>
            <person name="Waalwijk C."/>
            <person name="Ware S.B."/>
            <person name="Wiebenga A."/>
            <person name="Zwiers L.-H."/>
            <person name="Oliver R.P."/>
            <person name="Grigoriev I.V."/>
            <person name="Kema G.H.J."/>
        </authorList>
    </citation>
    <scope>NUCLEOTIDE SEQUENCE [LARGE SCALE GENOMIC DNA]</scope>
    <source>
        <strain evidence="3">CBS 115943 / IPO323</strain>
    </source>
</reference>
<proteinExistence type="predicted"/>
<feature type="region of interest" description="Disordered" evidence="1">
    <location>
        <begin position="36"/>
        <end position="246"/>
    </location>
</feature>
<feature type="compositionally biased region" description="Polar residues" evidence="1">
    <location>
        <begin position="207"/>
        <end position="221"/>
    </location>
</feature>
<dbReference type="HOGENOM" id="CLU_673018_0_0_1"/>
<sequence>MTRSGEHVTRRASCLLHLRLHLRLLVSNLDFLNDSHHRHGGHSRDMSVTSRDHEDHDGAEVAEVLLASSDESLSPEDPQDNSDEQDAAMPSSPPQSKEGMSQPQEVMGPPKISASQARKRTRDEMAMADQDQSSSALPGAINASPVYQDEHFRVSRDTSATIRQDTQTQSTQSYHDAPLTTPCPPESRPPSGQGDNIGLKASALPSHPQQPKVTAASVSSHTESDLGESEQESDASSSTRSSRPEERIQAFDWDELLIQYHEKMNKATAEEHGILKEFRELSKYFNVWAQTGCGKEVDRSFKRLKTQQAYVQNEERQLEEKRVHSFADLFHPGERWTTTTVRIHSANSIQDANEQADAPESTAPKEQHHYASGSNVSAQLTSWATRLSTTADVEPHFRSSYHPARCTIM</sequence>
<dbReference type="RefSeq" id="XP_003852354.1">
    <property type="nucleotide sequence ID" value="XM_003852306.1"/>
</dbReference>
<organism evidence="2 3">
    <name type="scientific">Zymoseptoria tritici (strain CBS 115943 / IPO323)</name>
    <name type="common">Speckled leaf blotch fungus</name>
    <name type="synonym">Septoria tritici</name>
    <dbReference type="NCBI Taxonomy" id="336722"/>
    <lineage>
        <taxon>Eukaryota</taxon>
        <taxon>Fungi</taxon>
        <taxon>Dikarya</taxon>
        <taxon>Ascomycota</taxon>
        <taxon>Pezizomycotina</taxon>
        <taxon>Dothideomycetes</taxon>
        <taxon>Dothideomycetidae</taxon>
        <taxon>Mycosphaerellales</taxon>
        <taxon>Mycosphaerellaceae</taxon>
        <taxon>Zymoseptoria</taxon>
    </lineage>
</organism>
<dbReference type="OrthoDB" id="5335351at2759"/>
<protein>
    <submittedName>
        <fullName evidence="2">Uncharacterized protein</fullName>
    </submittedName>
</protein>
<evidence type="ECO:0000256" key="1">
    <source>
        <dbReference type="SAM" id="MobiDB-lite"/>
    </source>
</evidence>
<dbReference type="InParanoid" id="F9XCE6"/>
<dbReference type="STRING" id="336722.F9XCE6"/>
<feature type="compositionally biased region" description="Polar residues" evidence="1">
    <location>
        <begin position="94"/>
        <end position="104"/>
    </location>
</feature>
<dbReference type="KEGG" id="ztr:MYCGRDRAFT_93506"/>
<feature type="compositionally biased region" description="Polar residues" evidence="1">
    <location>
        <begin position="157"/>
        <end position="174"/>
    </location>
</feature>
<keyword evidence="3" id="KW-1185">Reference proteome</keyword>
<feature type="compositionally biased region" description="Basic and acidic residues" evidence="1">
    <location>
        <begin position="42"/>
        <end position="59"/>
    </location>
</feature>
<gene>
    <name evidence="2" type="ORF">MYCGRDRAFT_93506</name>
</gene>
<dbReference type="AlphaFoldDB" id="F9XCE6"/>
<evidence type="ECO:0000313" key="3">
    <source>
        <dbReference type="Proteomes" id="UP000008062"/>
    </source>
</evidence>
<feature type="compositionally biased region" description="Acidic residues" evidence="1">
    <location>
        <begin position="73"/>
        <end position="86"/>
    </location>
</feature>